<feature type="compositionally biased region" description="Low complexity" evidence="1">
    <location>
        <begin position="1"/>
        <end position="11"/>
    </location>
</feature>
<evidence type="ECO:0000313" key="3">
    <source>
        <dbReference type="EMBL" id="DAG01547.1"/>
    </source>
</evidence>
<dbReference type="EMBL" id="BK016194">
    <property type="protein sequence ID" value="DAG01547.1"/>
    <property type="molecule type" value="Genomic_DNA"/>
</dbReference>
<protein>
    <submittedName>
        <fullName evidence="3">Uncharacterized protein</fullName>
    </submittedName>
</protein>
<accession>A0A8S5V4K7</accession>
<keyword evidence="2" id="KW-0812">Transmembrane</keyword>
<proteinExistence type="predicted"/>
<reference evidence="3" key="1">
    <citation type="journal article" date="2021" name="Proc. Natl. Acad. Sci. U.S.A.">
        <title>A Catalog of Tens of Thousands of Viruses from Human Metagenomes Reveals Hidden Associations with Chronic Diseases.</title>
        <authorList>
            <person name="Tisza M.J."/>
            <person name="Buck C.B."/>
        </authorList>
    </citation>
    <scope>NUCLEOTIDE SEQUENCE</scope>
    <source>
        <strain evidence="3">CtNHg2</strain>
    </source>
</reference>
<name>A0A8S5V4K7_9CAUD</name>
<evidence type="ECO:0000256" key="1">
    <source>
        <dbReference type="SAM" id="MobiDB-lite"/>
    </source>
</evidence>
<keyword evidence="2" id="KW-0472">Membrane</keyword>
<evidence type="ECO:0000256" key="2">
    <source>
        <dbReference type="SAM" id="Phobius"/>
    </source>
</evidence>
<keyword evidence="2" id="KW-1133">Transmembrane helix</keyword>
<feature type="transmembrane region" description="Helical" evidence="2">
    <location>
        <begin position="34"/>
        <end position="53"/>
    </location>
</feature>
<organism evidence="3">
    <name type="scientific">Siphoviridae sp. ctNHg2</name>
    <dbReference type="NCBI Taxonomy" id="2825467"/>
    <lineage>
        <taxon>Viruses</taxon>
        <taxon>Duplodnaviria</taxon>
        <taxon>Heunggongvirae</taxon>
        <taxon>Uroviricota</taxon>
        <taxon>Caudoviricetes</taxon>
    </lineage>
</organism>
<feature type="region of interest" description="Disordered" evidence="1">
    <location>
        <begin position="1"/>
        <end position="20"/>
    </location>
</feature>
<sequence>MSSLLSSVSPSFIHPARSKASGFSTSIIAHGRYPLYITLVAFFSLVSVIFYIINNKKTPPYSSGGVQSQGQIKN</sequence>